<dbReference type="InterPro" id="IPR011330">
    <property type="entry name" value="Glyco_hydro/deAcase_b/a-brl"/>
</dbReference>
<dbReference type="InterPro" id="IPR037950">
    <property type="entry name" value="PgdA-like"/>
</dbReference>
<dbReference type="GO" id="GO:0005975">
    <property type="term" value="P:carbohydrate metabolic process"/>
    <property type="evidence" value="ECO:0007669"/>
    <property type="project" value="InterPro"/>
</dbReference>
<sequence length="277" mass="31372">MSQSTVALCFDFDAVSTWLHTFKAHHSPTKHSRGVFGAEVGSRRILDVLDEADVPSTWFVPGHTADSFPDAVEAVLSDGHAIQSHGWSHTNPSEYESKADERADLKRSLASLESLTGETPSGYRSPYWDFSRHTLELLQDLGFEWSSSLMGREFEPYYLRENWSADPDEPYDPGERTDVLEFPVSWYRDDWPALQFVMGASSQGPRPNEQAFFEAWRAQFDWMHEHVDGGIFTLTMHPQITGVAPRPEYLAELIDHMASKPDVTFRTLDSVAADIRS</sequence>
<evidence type="ECO:0000259" key="1">
    <source>
        <dbReference type="PROSITE" id="PS51677"/>
    </source>
</evidence>
<dbReference type="CDD" id="cd10938">
    <property type="entry name" value="CE4_HpPgdA_like"/>
    <property type="match status" value="1"/>
</dbReference>
<dbReference type="InterPro" id="IPR002509">
    <property type="entry name" value="NODB_dom"/>
</dbReference>
<dbReference type="AlphaFoldDB" id="A0A5D5ANS6"/>
<comment type="caution">
    <text evidence="2">The sequence shown here is derived from an EMBL/GenBank/DDBJ whole genome shotgun (WGS) entry which is preliminary data.</text>
</comment>
<dbReference type="PANTHER" id="PTHR47561">
    <property type="entry name" value="POLYSACCHARIDE DEACETYLASE FAMILY PROTEIN (AFU_ORTHOLOGUE AFUA_6G05030)"/>
    <property type="match status" value="1"/>
</dbReference>
<protein>
    <submittedName>
        <fullName evidence="2">Polysaccharide deacetylase</fullName>
    </submittedName>
</protein>
<dbReference type="PANTHER" id="PTHR47561:SF1">
    <property type="entry name" value="POLYSACCHARIDE DEACETYLASE FAMILY PROTEIN (AFU_ORTHOLOGUE AFUA_6G05030)"/>
    <property type="match status" value="1"/>
</dbReference>
<reference evidence="2 3" key="1">
    <citation type="submission" date="2019-08" db="EMBL/GenBank/DDBJ databases">
        <title>Archaea genome.</title>
        <authorList>
            <person name="Kajale S."/>
            <person name="Shouche Y."/>
            <person name="Deshpande N."/>
            <person name="Sharma A."/>
        </authorList>
    </citation>
    <scope>NUCLEOTIDE SEQUENCE [LARGE SCALE GENOMIC DNA]</scope>
    <source>
        <strain evidence="2 3">ESP3B_9</strain>
    </source>
</reference>
<evidence type="ECO:0000313" key="3">
    <source>
        <dbReference type="Proteomes" id="UP000324104"/>
    </source>
</evidence>
<keyword evidence="3" id="KW-1185">Reference proteome</keyword>
<dbReference type="Gene3D" id="3.20.20.370">
    <property type="entry name" value="Glycoside hydrolase/deacetylase"/>
    <property type="match status" value="1"/>
</dbReference>
<name>A0A5D5ANS6_9EURY</name>
<dbReference type="EMBL" id="VTAW01000007">
    <property type="protein sequence ID" value="TYT62545.1"/>
    <property type="molecule type" value="Genomic_DNA"/>
</dbReference>
<feature type="domain" description="NodB homology" evidence="1">
    <location>
        <begin position="28"/>
        <end position="266"/>
    </location>
</feature>
<dbReference type="Pfam" id="PF01522">
    <property type="entry name" value="Polysacc_deac_1"/>
    <property type="match status" value="1"/>
</dbReference>
<dbReference type="GO" id="GO:0016810">
    <property type="term" value="F:hydrolase activity, acting on carbon-nitrogen (but not peptide) bonds"/>
    <property type="evidence" value="ECO:0007669"/>
    <property type="project" value="InterPro"/>
</dbReference>
<dbReference type="Proteomes" id="UP000324104">
    <property type="component" value="Unassembled WGS sequence"/>
</dbReference>
<dbReference type="PROSITE" id="PS51677">
    <property type="entry name" value="NODB"/>
    <property type="match status" value="1"/>
</dbReference>
<dbReference type="SUPFAM" id="SSF88713">
    <property type="entry name" value="Glycoside hydrolase/deacetylase"/>
    <property type="match status" value="1"/>
</dbReference>
<organism evidence="2 3">
    <name type="scientific">Natrialba swarupiae</name>
    <dbReference type="NCBI Taxonomy" id="2448032"/>
    <lineage>
        <taxon>Archaea</taxon>
        <taxon>Methanobacteriati</taxon>
        <taxon>Methanobacteriota</taxon>
        <taxon>Stenosarchaea group</taxon>
        <taxon>Halobacteria</taxon>
        <taxon>Halobacteriales</taxon>
        <taxon>Natrialbaceae</taxon>
        <taxon>Natrialba</taxon>
    </lineage>
</organism>
<accession>A0A5D5ANS6</accession>
<evidence type="ECO:0000313" key="2">
    <source>
        <dbReference type="EMBL" id="TYT62545.1"/>
    </source>
</evidence>
<proteinExistence type="predicted"/>
<gene>
    <name evidence="2" type="ORF">FYC77_07195</name>
</gene>